<reference evidence="7" key="1">
    <citation type="submission" date="2025-08" db="UniProtKB">
        <authorList>
            <consortium name="RefSeq"/>
        </authorList>
    </citation>
    <scope>IDENTIFICATION</scope>
</reference>
<dbReference type="Pfam" id="PF15051">
    <property type="entry name" value="FAM198"/>
    <property type="match status" value="1"/>
</dbReference>
<evidence type="ECO:0000256" key="3">
    <source>
        <dbReference type="ARBA" id="ARBA00007691"/>
    </source>
</evidence>
<keyword evidence="6" id="KW-1185">Reference proteome</keyword>
<dbReference type="GeneID" id="103204508"/>
<dbReference type="AlphaFoldDB" id="A0A8B7AP09"/>
<organism evidence="6 7">
    <name type="scientific">Orycteropus afer afer</name>
    <dbReference type="NCBI Taxonomy" id="1230840"/>
    <lineage>
        <taxon>Eukaryota</taxon>
        <taxon>Metazoa</taxon>
        <taxon>Chordata</taxon>
        <taxon>Craniata</taxon>
        <taxon>Vertebrata</taxon>
        <taxon>Euteleostomi</taxon>
        <taxon>Mammalia</taxon>
        <taxon>Eutheria</taxon>
        <taxon>Afrotheria</taxon>
        <taxon>Tubulidentata</taxon>
        <taxon>Orycteropodidae</taxon>
        <taxon>Orycteropus</taxon>
    </lineage>
</organism>
<evidence type="ECO:0000256" key="1">
    <source>
        <dbReference type="ARBA" id="ARBA00004308"/>
    </source>
</evidence>
<evidence type="ECO:0000313" key="6">
    <source>
        <dbReference type="Proteomes" id="UP000694850"/>
    </source>
</evidence>
<sequence length="646" mass="71172">MVGTKGGDAWAGAVRTRTGGSGITLSPDFSSQRCLLGPEVFSEGCMGAGGLSFLRLGPGVFLGGKTASWLWRRLRGKRRSMMAFCLLMTLSVVAVTHFPPLHPATSPDPGSKEPQGLTRVPAPHEWQALSSSQRQKTRSLGFRRSLALPRNSNLVCADNHGHRERVDRSKQYPGGDSRHPGRVRRDIASTAVGGSRLRTWHLVLLREDGIRGVRARNHGHIWPDSPIQKTQREMGTLGSQLIGSNMTIFWTQRATAGPTLQPHPAEGRELPETEKRALAGGRHAGDPGLTQRAHQWPGSVGELQGSVWCNTETPRILTGLGLGAGGQVPPWFTEHDVQTLRLLALGEVVGKAPVPAHGQVMKVGLSTEGALQDTLPPGLSLHCSQGLCGLIKRPRDLPEVLSFHVDRVLGLRRSLPAVARRFHSSLLPYRYTNGDARPLIWWAPDVQHLADPDDDQNSLALGWLQYQALLVRGCSWPGQAPCLGIRHTEWARLALFDFLLQVHDRLDRYCCGFEPEPSDPCVEERLREKCRNPAELRLVHILVRSSDPSQLVYIDNAGNLQHPEDKLNFRLLEGIDGFPESAVKVLASGCLQNMLLKSLQMDPVFWESQGGAQGLKQVLQTLEKRGQALLGHIQKHNLTLFRDEDM</sequence>
<comment type="similarity">
    <text evidence="3">Belongs to the GASK family.</text>
</comment>
<keyword evidence="4" id="KW-0333">Golgi apparatus</keyword>
<comment type="subcellular location">
    <subcellularLocation>
        <location evidence="1">Endomembrane system</location>
    </subcellularLocation>
    <subcellularLocation>
        <location evidence="2">Golgi apparatus</location>
    </subcellularLocation>
</comment>
<accession>A0A8B7AP09</accession>
<evidence type="ECO:0000313" key="7">
    <source>
        <dbReference type="RefSeq" id="XP_007947896.2"/>
    </source>
</evidence>
<evidence type="ECO:0000256" key="4">
    <source>
        <dbReference type="ARBA" id="ARBA00023034"/>
    </source>
</evidence>
<evidence type="ECO:0000256" key="5">
    <source>
        <dbReference type="ARBA" id="ARBA00023136"/>
    </source>
</evidence>
<keyword evidence="5" id="KW-0472">Membrane</keyword>
<dbReference type="CTD" id="729085"/>
<name>A0A8B7AP09_ORYAF</name>
<protein>
    <submittedName>
        <fullName evidence="7">Golgi-associated kinase 1A</fullName>
    </submittedName>
</protein>
<keyword evidence="7" id="KW-0418">Kinase</keyword>
<keyword evidence="7" id="KW-0808">Transferase</keyword>
<dbReference type="OrthoDB" id="10011371at2759"/>
<dbReference type="PANTHER" id="PTHR15905">
    <property type="entry name" value="GOLGI-ASSOCIATED KINASE 1B-RELATED"/>
    <property type="match status" value="1"/>
</dbReference>
<evidence type="ECO:0000256" key="2">
    <source>
        <dbReference type="ARBA" id="ARBA00004555"/>
    </source>
</evidence>
<dbReference type="Proteomes" id="UP000694850">
    <property type="component" value="Unplaced"/>
</dbReference>
<proteinExistence type="inferred from homology"/>
<dbReference type="PANTHER" id="PTHR15905:SF5">
    <property type="entry name" value="GOLGI-ASSOCIATED KINASE 1A"/>
    <property type="match status" value="1"/>
</dbReference>
<gene>
    <name evidence="7" type="primary">GASK1A</name>
</gene>
<dbReference type="InterPro" id="IPR029207">
    <property type="entry name" value="FAM198"/>
</dbReference>
<dbReference type="GO" id="GO:0005794">
    <property type="term" value="C:Golgi apparatus"/>
    <property type="evidence" value="ECO:0007669"/>
    <property type="project" value="UniProtKB-SubCell"/>
</dbReference>
<dbReference type="RefSeq" id="XP_007947896.2">
    <property type="nucleotide sequence ID" value="XM_007949705.2"/>
</dbReference>